<dbReference type="InterPro" id="IPR001279">
    <property type="entry name" value="Metallo-B-lactamas"/>
</dbReference>
<sequence length="317" mass="34308">MKRALIVAGALLAFGVATLGVRSRKLPEAPPHARVAPSLSGLPKVGVCWLEFARREAPGRVSMAGFSTKPEWHVTVSGLLVRHPRGDVLVDMGFSSHYDEEIADYPTLLRFWLGQIKSEILLSAPDAVRAAGADPAKLTWAIPSHAHIDHAGGLVDLPGVPVLLPQEEIDFFAEYGTQKTRKVIPAHARAVQGRTTALRFEKKPYETFDESADVFGDGSIVIVKLPGHTPGSIGTFVNVAPGKRFFHVGDTVNVVEAIEARRPKSLVMSGTDHHEDEANAIVSRLAQLQAQAPDVVLLPAHDRDQWVRAFGSQPGCQ</sequence>
<evidence type="ECO:0000256" key="1">
    <source>
        <dbReference type="ARBA" id="ARBA00007749"/>
    </source>
</evidence>
<dbReference type="RefSeq" id="WP_394850454.1">
    <property type="nucleotide sequence ID" value="NZ_CP089982.1"/>
</dbReference>
<accession>A0ABZ2KMB5</accession>
<dbReference type="InterPro" id="IPR051013">
    <property type="entry name" value="MBL_superfamily_lactonases"/>
</dbReference>
<keyword evidence="4" id="KW-0862">Zinc</keyword>
<proteinExistence type="inferred from homology"/>
<dbReference type="Proteomes" id="UP001379533">
    <property type="component" value="Chromosome"/>
</dbReference>
<dbReference type="InterPro" id="IPR036866">
    <property type="entry name" value="RibonucZ/Hydroxyglut_hydro"/>
</dbReference>
<name>A0ABZ2KMB5_9BACT</name>
<keyword evidence="7" id="KW-1185">Reference proteome</keyword>
<protein>
    <submittedName>
        <fullName evidence="6">MBL fold metallo-hydrolase</fullName>
    </submittedName>
</protein>
<evidence type="ECO:0000259" key="5">
    <source>
        <dbReference type="SMART" id="SM00849"/>
    </source>
</evidence>
<comment type="similarity">
    <text evidence="1">Belongs to the metallo-beta-lactamase superfamily.</text>
</comment>
<keyword evidence="2" id="KW-0479">Metal-binding</keyword>
<feature type="domain" description="Metallo-beta-lactamase" evidence="5">
    <location>
        <begin position="75"/>
        <end position="301"/>
    </location>
</feature>
<evidence type="ECO:0000313" key="6">
    <source>
        <dbReference type="EMBL" id="WXA99810.1"/>
    </source>
</evidence>
<dbReference type="SMART" id="SM00849">
    <property type="entry name" value="Lactamase_B"/>
    <property type="match status" value="1"/>
</dbReference>
<dbReference type="PANTHER" id="PTHR42978">
    <property type="entry name" value="QUORUM-QUENCHING LACTONASE YTNP-RELATED-RELATED"/>
    <property type="match status" value="1"/>
</dbReference>
<evidence type="ECO:0000256" key="2">
    <source>
        <dbReference type="ARBA" id="ARBA00022723"/>
    </source>
</evidence>
<keyword evidence="3" id="KW-0378">Hydrolase</keyword>
<dbReference type="PANTHER" id="PTHR42978:SF3">
    <property type="entry name" value="BLR3078 PROTEIN"/>
    <property type="match status" value="1"/>
</dbReference>
<dbReference type="SUPFAM" id="SSF56281">
    <property type="entry name" value="Metallo-hydrolase/oxidoreductase"/>
    <property type="match status" value="1"/>
</dbReference>
<dbReference type="Gene3D" id="3.60.15.10">
    <property type="entry name" value="Ribonuclease Z/Hydroxyacylglutathione hydrolase-like"/>
    <property type="match status" value="1"/>
</dbReference>
<evidence type="ECO:0000313" key="7">
    <source>
        <dbReference type="Proteomes" id="UP001379533"/>
    </source>
</evidence>
<dbReference type="EMBL" id="CP089982">
    <property type="protein sequence ID" value="WXA99810.1"/>
    <property type="molecule type" value="Genomic_DNA"/>
</dbReference>
<evidence type="ECO:0000256" key="3">
    <source>
        <dbReference type="ARBA" id="ARBA00022801"/>
    </source>
</evidence>
<evidence type="ECO:0000256" key="4">
    <source>
        <dbReference type="ARBA" id="ARBA00022833"/>
    </source>
</evidence>
<gene>
    <name evidence="6" type="ORF">LZC95_23715</name>
</gene>
<organism evidence="6 7">
    <name type="scientific">Pendulispora brunnea</name>
    <dbReference type="NCBI Taxonomy" id="2905690"/>
    <lineage>
        <taxon>Bacteria</taxon>
        <taxon>Pseudomonadati</taxon>
        <taxon>Myxococcota</taxon>
        <taxon>Myxococcia</taxon>
        <taxon>Myxococcales</taxon>
        <taxon>Sorangiineae</taxon>
        <taxon>Pendulisporaceae</taxon>
        <taxon>Pendulispora</taxon>
    </lineage>
</organism>
<reference evidence="6 7" key="1">
    <citation type="submission" date="2021-12" db="EMBL/GenBank/DDBJ databases">
        <title>Discovery of the Pendulisporaceae a myxobacterial family with distinct sporulation behavior and unique specialized metabolism.</title>
        <authorList>
            <person name="Garcia R."/>
            <person name="Popoff A."/>
            <person name="Bader C.D."/>
            <person name="Loehr J."/>
            <person name="Walesch S."/>
            <person name="Walt C."/>
            <person name="Boldt J."/>
            <person name="Bunk B."/>
            <person name="Haeckl F.J.F.P.J."/>
            <person name="Gunesch A.P."/>
            <person name="Birkelbach J."/>
            <person name="Nuebel U."/>
            <person name="Pietschmann T."/>
            <person name="Bach T."/>
            <person name="Mueller R."/>
        </authorList>
    </citation>
    <scope>NUCLEOTIDE SEQUENCE [LARGE SCALE GENOMIC DNA]</scope>
    <source>
        <strain evidence="6 7">MSr12523</strain>
    </source>
</reference>
<dbReference type="Pfam" id="PF00753">
    <property type="entry name" value="Lactamase_B"/>
    <property type="match status" value="1"/>
</dbReference>